<dbReference type="Pfam" id="PF18759">
    <property type="entry name" value="Plavaka"/>
    <property type="match status" value="1"/>
</dbReference>
<protein>
    <submittedName>
        <fullName evidence="1">Uncharacterized protein</fullName>
    </submittedName>
</protein>
<accession>A0A0C3NMW4</accession>
<gene>
    <name evidence="1" type="ORF">M404DRAFT_161760</name>
</gene>
<dbReference type="InParanoid" id="A0A0C3NMW4"/>
<name>A0A0C3NMW4_PISTI</name>
<dbReference type="HOGENOM" id="CLU_006344_4_2_1"/>
<dbReference type="OrthoDB" id="2668026at2759"/>
<dbReference type="AlphaFoldDB" id="A0A0C3NMW4"/>
<dbReference type="InterPro" id="IPR041078">
    <property type="entry name" value="Plavaka"/>
</dbReference>
<feature type="non-terminal residue" evidence="1">
    <location>
        <position position="1"/>
    </location>
</feature>
<dbReference type="Proteomes" id="UP000054217">
    <property type="component" value="Unassembled WGS sequence"/>
</dbReference>
<dbReference type="EMBL" id="KN832037">
    <property type="protein sequence ID" value="KIN96960.1"/>
    <property type="molecule type" value="Genomic_DNA"/>
</dbReference>
<sequence>LPISKLECFEKKTQSLAGYRLFHHAMSLLLQPLGDTGRNGEVMICADGCLCRVHLILAAYVADFPEQCLVACSKESRCPLCLVQSNKQGDRREWACCSMADTLKTLQQKQKNGQSRRLDDEGLRAVFEPFWKDLPFTNIFACITPNILHQLLKGVFHDHLLQWCIKIIGEKEIDVHFRAVTRYPALRHFAKGISTVLQWTSKEHKEMQRVFVGLLSGAVDECVLAVACSLLDFFYYTQLQQHMEKTLKAMQDSLDSFHDHKHILVKLKVQEDFNIPKIHSLLHYVSSIQALGSADGYNTEYPECLHIDYAKDTYQASNKHDYVEQMALWLQQQEAIHYKSTYLAWRQFRKSSSADSLEDGCFGSSDSDSEWGEDRGRVPNTCYRVTKFPSRSRLSIDHIRAKYKAAEFTPTLKQWLSSYSAVQLTESDRFDIYHNLYIETGPSIITGHQESMQEIHAMPKVIGQGHKPDCSAWFDTTFVLEEGCQRSMPLVPNSVQVAQVRVIFKLPDYFGNYLHPLIYVEWFTALHHHDPASGLYIVTRSTRHHHPNVAIISADRIVHVCHLQAQCMKEINADWSVDNVLDRAATFYVNSYIDLDMFVALE</sequence>
<organism evidence="1 2">
    <name type="scientific">Pisolithus tinctorius Marx 270</name>
    <dbReference type="NCBI Taxonomy" id="870435"/>
    <lineage>
        <taxon>Eukaryota</taxon>
        <taxon>Fungi</taxon>
        <taxon>Dikarya</taxon>
        <taxon>Basidiomycota</taxon>
        <taxon>Agaricomycotina</taxon>
        <taxon>Agaricomycetes</taxon>
        <taxon>Agaricomycetidae</taxon>
        <taxon>Boletales</taxon>
        <taxon>Sclerodermatineae</taxon>
        <taxon>Pisolithaceae</taxon>
        <taxon>Pisolithus</taxon>
    </lineage>
</organism>
<proteinExistence type="predicted"/>
<reference evidence="1 2" key="1">
    <citation type="submission" date="2014-04" db="EMBL/GenBank/DDBJ databases">
        <authorList>
            <consortium name="DOE Joint Genome Institute"/>
            <person name="Kuo A."/>
            <person name="Kohler A."/>
            <person name="Costa M.D."/>
            <person name="Nagy L.G."/>
            <person name="Floudas D."/>
            <person name="Copeland A."/>
            <person name="Barry K.W."/>
            <person name="Cichocki N."/>
            <person name="Veneault-Fourrey C."/>
            <person name="LaButti K."/>
            <person name="Lindquist E.A."/>
            <person name="Lipzen A."/>
            <person name="Lundell T."/>
            <person name="Morin E."/>
            <person name="Murat C."/>
            <person name="Sun H."/>
            <person name="Tunlid A."/>
            <person name="Henrissat B."/>
            <person name="Grigoriev I.V."/>
            <person name="Hibbett D.S."/>
            <person name="Martin F."/>
            <person name="Nordberg H.P."/>
            <person name="Cantor M.N."/>
            <person name="Hua S.X."/>
        </authorList>
    </citation>
    <scope>NUCLEOTIDE SEQUENCE [LARGE SCALE GENOMIC DNA]</scope>
    <source>
        <strain evidence="1 2">Marx 270</strain>
    </source>
</reference>
<evidence type="ECO:0000313" key="1">
    <source>
        <dbReference type="EMBL" id="KIN96960.1"/>
    </source>
</evidence>
<keyword evidence="2" id="KW-1185">Reference proteome</keyword>
<dbReference type="STRING" id="870435.A0A0C3NMW4"/>
<evidence type="ECO:0000313" key="2">
    <source>
        <dbReference type="Proteomes" id="UP000054217"/>
    </source>
</evidence>
<reference evidence="2" key="2">
    <citation type="submission" date="2015-01" db="EMBL/GenBank/DDBJ databases">
        <title>Evolutionary Origins and Diversification of the Mycorrhizal Mutualists.</title>
        <authorList>
            <consortium name="DOE Joint Genome Institute"/>
            <consortium name="Mycorrhizal Genomics Consortium"/>
            <person name="Kohler A."/>
            <person name="Kuo A."/>
            <person name="Nagy L.G."/>
            <person name="Floudas D."/>
            <person name="Copeland A."/>
            <person name="Barry K.W."/>
            <person name="Cichocki N."/>
            <person name="Veneault-Fourrey C."/>
            <person name="LaButti K."/>
            <person name="Lindquist E.A."/>
            <person name="Lipzen A."/>
            <person name="Lundell T."/>
            <person name="Morin E."/>
            <person name="Murat C."/>
            <person name="Riley R."/>
            <person name="Ohm R."/>
            <person name="Sun H."/>
            <person name="Tunlid A."/>
            <person name="Henrissat B."/>
            <person name="Grigoriev I.V."/>
            <person name="Hibbett D.S."/>
            <person name="Martin F."/>
        </authorList>
    </citation>
    <scope>NUCLEOTIDE SEQUENCE [LARGE SCALE GENOMIC DNA]</scope>
    <source>
        <strain evidence="2">Marx 270</strain>
    </source>
</reference>